<organism evidence="3">
    <name type="scientific">Naegleria gruberi</name>
    <name type="common">Amoeba</name>
    <dbReference type="NCBI Taxonomy" id="5762"/>
    <lineage>
        <taxon>Eukaryota</taxon>
        <taxon>Discoba</taxon>
        <taxon>Heterolobosea</taxon>
        <taxon>Tetramitia</taxon>
        <taxon>Eutetramitia</taxon>
        <taxon>Vahlkampfiidae</taxon>
        <taxon>Naegleria</taxon>
    </lineage>
</organism>
<reference evidence="2 3" key="1">
    <citation type="journal article" date="2010" name="Cell">
        <title>The genome of Naegleria gruberi illuminates early eukaryotic versatility.</title>
        <authorList>
            <person name="Fritz-Laylin L.K."/>
            <person name="Prochnik S.E."/>
            <person name="Ginger M.L."/>
            <person name="Dacks J.B."/>
            <person name="Carpenter M.L."/>
            <person name="Field M.C."/>
            <person name="Kuo A."/>
            <person name="Paredez A."/>
            <person name="Chapman J."/>
            <person name="Pham J."/>
            <person name="Shu S."/>
            <person name="Neupane R."/>
            <person name="Cipriano M."/>
            <person name="Mancuso J."/>
            <person name="Tu H."/>
            <person name="Salamov A."/>
            <person name="Lindquist E."/>
            <person name="Shapiro H."/>
            <person name="Lucas S."/>
            <person name="Grigoriev I.V."/>
            <person name="Cande W.Z."/>
            <person name="Fulton C."/>
            <person name="Rokhsar D.S."/>
            <person name="Dawson S.C."/>
        </authorList>
    </citation>
    <scope>NUCLEOTIDE SEQUENCE [LARGE SCALE GENOMIC DNA]</scope>
    <source>
        <strain evidence="2 3">NEG-M</strain>
    </source>
</reference>
<sequence length="231" mass="25962">MGASDSWVRMAIYIGGCLVSCCVVIIVLAIVIPIGVVNSIPPEYCSSTNHLKYFPLGSIITMQKDLGLARFNIYNGTDTTVSNRSGRMKYRSWAIPYRIDLMTADEKGSCEGRGTSFSLGQKVDLTVCQNDTEIPFQTFGKIDQEWTFILRKYKIYGLNNVQIAYAEENFKIGSVDIDIKSPDGSLVYAKLVTKPFTSILETWEVNVKAELPDFDWRTIIYLVSVISYNRS</sequence>
<proteinExistence type="predicted"/>
<keyword evidence="1" id="KW-0812">Transmembrane</keyword>
<dbReference type="EMBL" id="GG738887">
    <property type="protein sequence ID" value="EFC41279.1"/>
    <property type="molecule type" value="Genomic_DNA"/>
</dbReference>
<dbReference type="KEGG" id="ngr:NAEGRDRAFT_71015"/>
<evidence type="ECO:0000256" key="1">
    <source>
        <dbReference type="SAM" id="Phobius"/>
    </source>
</evidence>
<gene>
    <name evidence="2" type="ORF">NAEGRDRAFT_71015</name>
</gene>
<feature type="transmembrane region" description="Helical" evidence="1">
    <location>
        <begin position="12"/>
        <end position="36"/>
    </location>
</feature>
<evidence type="ECO:0000313" key="3">
    <source>
        <dbReference type="Proteomes" id="UP000006671"/>
    </source>
</evidence>
<dbReference type="GeneID" id="8856025"/>
<name>D2VPX0_NAEGR</name>
<dbReference type="OrthoDB" id="10254710at2759"/>
<keyword evidence="3" id="KW-1185">Reference proteome</keyword>
<keyword evidence="1" id="KW-0472">Membrane</keyword>
<dbReference type="AlphaFoldDB" id="D2VPX0"/>
<dbReference type="VEuPathDB" id="AmoebaDB:NAEGRDRAFT_71015"/>
<accession>D2VPX0</accession>
<evidence type="ECO:0000313" key="2">
    <source>
        <dbReference type="EMBL" id="EFC41279.1"/>
    </source>
</evidence>
<dbReference type="InParanoid" id="D2VPX0"/>
<dbReference type="RefSeq" id="XP_002674023.1">
    <property type="nucleotide sequence ID" value="XM_002673977.1"/>
</dbReference>
<dbReference type="Proteomes" id="UP000006671">
    <property type="component" value="Unassembled WGS sequence"/>
</dbReference>
<keyword evidence="1" id="KW-1133">Transmembrane helix</keyword>
<protein>
    <submittedName>
        <fullName evidence="2">Predicted protein</fullName>
    </submittedName>
</protein>
<dbReference type="OMA" id="WAIPYRI"/>